<dbReference type="PANTHER" id="PTHR43818:SF11">
    <property type="entry name" value="BCDNA.GH03377"/>
    <property type="match status" value="1"/>
</dbReference>
<dbReference type="InterPro" id="IPR036291">
    <property type="entry name" value="NAD(P)-bd_dom_sf"/>
</dbReference>
<dbReference type="InterPro" id="IPR055170">
    <property type="entry name" value="GFO_IDH_MocA-like_dom"/>
</dbReference>
<evidence type="ECO:0000313" key="5">
    <source>
        <dbReference type="Proteomes" id="UP000782312"/>
    </source>
</evidence>
<dbReference type="Gene3D" id="3.40.50.720">
    <property type="entry name" value="NAD(P)-binding Rossmann-like Domain"/>
    <property type="match status" value="1"/>
</dbReference>
<sequence length="334" mass="36337">MSSAKPALKAAVIGCGNVASRYDRLSDGSWTSTHAGAYRLCAATELACAADTDAGALREFGQRWGVSSLYPDYRRMLERERPDIVSICVPTPRHAAVFHDVCASGAAAVFLEKPVAASSAEARGFPAAAAGRPVAVNYFRRWNPALAALREEMAAGGLGRPFRATVYYVKGLLGNASHYIDLMRWFFGEPAKVRAWRRFAHPGQEEAADFEMEFPGGMIAAFLHVPPPGYVFLEADILLERGRVVIGQRGQRIARYPVADEPHFGMFRILASEGRGEETGWRNCPLRAVEQLVACVERGGEPACALEDGLRALALCEEILDSHDGEVLTESAPR</sequence>
<evidence type="ECO:0000313" key="4">
    <source>
        <dbReference type="EMBL" id="MBI3126019.1"/>
    </source>
</evidence>
<dbReference type="InterPro" id="IPR000683">
    <property type="entry name" value="Gfo/Idh/MocA-like_OxRdtase_N"/>
</dbReference>
<dbReference type="EMBL" id="JACPUR010000001">
    <property type="protein sequence ID" value="MBI3126019.1"/>
    <property type="molecule type" value="Genomic_DNA"/>
</dbReference>
<dbReference type="GO" id="GO:0000166">
    <property type="term" value="F:nucleotide binding"/>
    <property type="evidence" value="ECO:0007669"/>
    <property type="project" value="InterPro"/>
</dbReference>
<dbReference type="Gene3D" id="3.30.360.10">
    <property type="entry name" value="Dihydrodipicolinate Reductase, domain 2"/>
    <property type="match status" value="1"/>
</dbReference>
<dbReference type="SUPFAM" id="SSF55347">
    <property type="entry name" value="Glyceraldehyde-3-phosphate dehydrogenase-like, C-terminal domain"/>
    <property type="match status" value="1"/>
</dbReference>
<feature type="domain" description="GFO/IDH/MocA-like oxidoreductase" evidence="3">
    <location>
        <begin position="173"/>
        <end position="222"/>
    </location>
</feature>
<gene>
    <name evidence="4" type="ORF">HYZ11_00255</name>
</gene>
<proteinExistence type="predicted"/>
<dbReference type="Proteomes" id="UP000782312">
    <property type="component" value="Unassembled WGS sequence"/>
</dbReference>
<evidence type="ECO:0000259" key="2">
    <source>
        <dbReference type="Pfam" id="PF01408"/>
    </source>
</evidence>
<feature type="domain" description="Gfo/Idh/MocA-like oxidoreductase N-terminal" evidence="2">
    <location>
        <begin position="9"/>
        <end position="133"/>
    </location>
</feature>
<keyword evidence="1" id="KW-0560">Oxidoreductase</keyword>
<comment type="caution">
    <text evidence="4">The sequence shown here is derived from an EMBL/GenBank/DDBJ whole genome shotgun (WGS) entry which is preliminary data.</text>
</comment>
<name>A0A932HYE3_UNCTE</name>
<dbReference type="Pfam" id="PF22725">
    <property type="entry name" value="GFO_IDH_MocA_C3"/>
    <property type="match status" value="1"/>
</dbReference>
<evidence type="ECO:0000259" key="3">
    <source>
        <dbReference type="Pfam" id="PF22725"/>
    </source>
</evidence>
<dbReference type="SUPFAM" id="SSF51735">
    <property type="entry name" value="NAD(P)-binding Rossmann-fold domains"/>
    <property type="match status" value="1"/>
</dbReference>
<organism evidence="4 5">
    <name type="scientific">Tectimicrobiota bacterium</name>
    <dbReference type="NCBI Taxonomy" id="2528274"/>
    <lineage>
        <taxon>Bacteria</taxon>
        <taxon>Pseudomonadati</taxon>
        <taxon>Nitrospinota/Tectimicrobiota group</taxon>
        <taxon>Candidatus Tectimicrobiota</taxon>
    </lineage>
</organism>
<accession>A0A932HYE3</accession>
<dbReference type="InterPro" id="IPR050463">
    <property type="entry name" value="Gfo/Idh/MocA_oxidrdct_glycsds"/>
</dbReference>
<evidence type="ECO:0000256" key="1">
    <source>
        <dbReference type="ARBA" id="ARBA00023002"/>
    </source>
</evidence>
<reference evidence="4" key="1">
    <citation type="submission" date="2020-07" db="EMBL/GenBank/DDBJ databases">
        <title>Huge and variable diversity of episymbiotic CPR bacteria and DPANN archaea in groundwater ecosystems.</title>
        <authorList>
            <person name="He C.Y."/>
            <person name="Keren R."/>
            <person name="Whittaker M."/>
            <person name="Farag I.F."/>
            <person name="Doudna J."/>
            <person name="Cate J.H.D."/>
            <person name="Banfield J.F."/>
        </authorList>
    </citation>
    <scope>NUCLEOTIDE SEQUENCE</scope>
    <source>
        <strain evidence="4">NC_groundwater_763_Ag_S-0.2um_68_21</strain>
    </source>
</reference>
<protein>
    <submittedName>
        <fullName evidence="4">Gfo/Idh/MocA family oxidoreductase</fullName>
    </submittedName>
</protein>
<dbReference type="PANTHER" id="PTHR43818">
    <property type="entry name" value="BCDNA.GH03377"/>
    <property type="match status" value="1"/>
</dbReference>
<dbReference type="AlphaFoldDB" id="A0A932HYE3"/>
<dbReference type="GO" id="GO:0016491">
    <property type="term" value="F:oxidoreductase activity"/>
    <property type="evidence" value="ECO:0007669"/>
    <property type="project" value="UniProtKB-KW"/>
</dbReference>
<dbReference type="Pfam" id="PF01408">
    <property type="entry name" value="GFO_IDH_MocA"/>
    <property type="match status" value="1"/>
</dbReference>